<gene>
    <name evidence="3" type="ORF">CEUSTIGMA_g7366.t1</name>
</gene>
<feature type="compositionally biased region" description="Low complexity" evidence="1">
    <location>
        <begin position="609"/>
        <end position="625"/>
    </location>
</feature>
<dbReference type="OrthoDB" id="2384350at2759"/>
<comment type="caution">
    <text evidence="3">The sequence shown here is derived from an EMBL/GenBank/DDBJ whole genome shotgun (WGS) entry which is preliminary data.</text>
</comment>
<feature type="domain" description="BRCT" evidence="2">
    <location>
        <begin position="1505"/>
        <end position="1597"/>
    </location>
</feature>
<evidence type="ECO:0000313" key="3">
    <source>
        <dbReference type="EMBL" id="GAX79926.1"/>
    </source>
</evidence>
<feature type="domain" description="BRCT" evidence="2">
    <location>
        <begin position="1434"/>
        <end position="1481"/>
    </location>
</feature>
<proteinExistence type="predicted"/>
<dbReference type="PROSITE" id="PS50172">
    <property type="entry name" value="BRCT"/>
    <property type="match status" value="3"/>
</dbReference>
<evidence type="ECO:0000313" key="4">
    <source>
        <dbReference type="Proteomes" id="UP000232323"/>
    </source>
</evidence>
<evidence type="ECO:0000259" key="2">
    <source>
        <dbReference type="PROSITE" id="PS50172"/>
    </source>
</evidence>
<dbReference type="STRING" id="1157962.A0A250XA56"/>
<dbReference type="Gene3D" id="3.40.50.10190">
    <property type="entry name" value="BRCT domain"/>
    <property type="match status" value="2"/>
</dbReference>
<feature type="region of interest" description="Disordered" evidence="1">
    <location>
        <begin position="1135"/>
        <end position="1156"/>
    </location>
</feature>
<dbReference type="InterPro" id="IPR001357">
    <property type="entry name" value="BRCT_dom"/>
</dbReference>
<dbReference type="Pfam" id="PF00533">
    <property type="entry name" value="BRCT"/>
    <property type="match status" value="1"/>
</dbReference>
<dbReference type="EMBL" id="BEGY01000047">
    <property type="protein sequence ID" value="GAX79926.1"/>
    <property type="molecule type" value="Genomic_DNA"/>
</dbReference>
<organism evidence="3 4">
    <name type="scientific">Chlamydomonas eustigma</name>
    <dbReference type="NCBI Taxonomy" id="1157962"/>
    <lineage>
        <taxon>Eukaryota</taxon>
        <taxon>Viridiplantae</taxon>
        <taxon>Chlorophyta</taxon>
        <taxon>core chlorophytes</taxon>
        <taxon>Chlorophyceae</taxon>
        <taxon>CS clade</taxon>
        <taxon>Chlamydomonadales</taxon>
        <taxon>Chlamydomonadaceae</taxon>
        <taxon>Chlamydomonas</taxon>
    </lineage>
</organism>
<dbReference type="InterPro" id="IPR036420">
    <property type="entry name" value="BRCT_dom_sf"/>
</dbReference>
<name>A0A250XA56_9CHLO</name>
<feature type="domain" description="BRCT" evidence="2">
    <location>
        <begin position="5"/>
        <end position="113"/>
    </location>
</feature>
<dbReference type="Proteomes" id="UP000232323">
    <property type="component" value="Unassembled WGS sequence"/>
</dbReference>
<feature type="region of interest" description="Disordered" evidence="1">
    <location>
        <begin position="1032"/>
        <end position="1054"/>
    </location>
</feature>
<accession>A0A250XA56</accession>
<evidence type="ECO:0000256" key="1">
    <source>
        <dbReference type="SAM" id="MobiDB-lite"/>
    </source>
</evidence>
<feature type="region of interest" description="Disordered" evidence="1">
    <location>
        <begin position="833"/>
        <end position="874"/>
    </location>
</feature>
<dbReference type="SMART" id="SM00292">
    <property type="entry name" value="BRCT"/>
    <property type="match status" value="3"/>
</dbReference>
<keyword evidence="4" id="KW-1185">Reference proteome</keyword>
<feature type="compositionally biased region" description="Polar residues" evidence="1">
    <location>
        <begin position="587"/>
        <end position="601"/>
    </location>
</feature>
<feature type="region of interest" description="Disordered" evidence="1">
    <location>
        <begin position="690"/>
        <end position="715"/>
    </location>
</feature>
<reference evidence="3 4" key="1">
    <citation type="submission" date="2017-08" db="EMBL/GenBank/DDBJ databases">
        <title>Acidophilic green algal genome provides insights into adaptation to an acidic environment.</title>
        <authorList>
            <person name="Hirooka S."/>
            <person name="Hirose Y."/>
            <person name="Kanesaki Y."/>
            <person name="Higuchi S."/>
            <person name="Fujiwara T."/>
            <person name="Onuma R."/>
            <person name="Era A."/>
            <person name="Ohbayashi R."/>
            <person name="Uzuka A."/>
            <person name="Nozaki H."/>
            <person name="Yoshikawa H."/>
            <person name="Miyagishima S.Y."/>
        </authorList>
    </citation>
    <scope>NUCLEOTIDE SEQUENCE [LARGE SCALE GENOMIC DNA]</scope>
    <source>
        <strain evidence="3 4">NIES-2499</strain>
    </source>
</reference>
<feature type="region of interest" description="Disordered" evidence="1">
    <location>
        <begin position="890"/>
        <end position="914"/>
    </location>
</feature>
<feature type="region of interest" description="Disordered" evidence="1">
    <location>
        <begin position="528"/>
        <end position="638"/>
    </location>
</feature>
<feature type="compositionally biased region" description="Polar residues" evidence="1">
    <location>
        <begin position="843"/>
        <end position="854"/>
    </location>
</feature>
<protein>
    <recommendedName>
        <fullName evidence="2">BRCT domain-containing protein</fullName>
    </recommendedName>
</protein>
<dbReference type="SUPFAM" id="SSF52113">
    <property type="entry name" value="BRCT domain"/>
    <property type="match status" value="3"/>
</dbReference>
<feature type="region of interest" description="Disordered" evidence="1">
    <location>
        <begin position="216"/>
        <end position="247"/>
    </location>
</feature>
<sequence length="1602" mass="168789">MQGGRGKQLFDGVVAYVVKWRADGDLSFLSSFVRKLESNGARVASRLQRDVTHIVFQQKALSTCEEQQLEFGKIRELYEKLIKVQACALVVSPLWIQQTINQSSRAAEDAFVIERPAEPEWLHHSLNGSGGCAKRRSSGSLAGRRKSKAFLLSPPKARNVLDMDVQDELFSSSQQIRGVDQVQRTTGVAGRHRTGHSSALRTLKPVPSLRKRTATTTKGIGGRPAAVAPAAEQRLAPSPLSKRLKHSSKSAVSPVVHCRLGHGGGNKICEEKSPEAERAAWAEPEQNLCIVGDVGAEGAPCSHMLADPSPAVACSFPNAVFTSPCIEEPCAVPHEAKGVEIHPLGSSPGYLTDSYNTCVVNSVKAPGQLVMQGATKGDTDFSFAILPPRKSSSPAMPVVGWLNMSKNVDEASCSHKEAAVHCITRPLVTAVGQEEDVLLQARGPVPPQKEARTCISPHVGCSQLSCSQAFPAAAAAAVVPSQVLDQESCRIPRPVPASSLRLALAAVPVPASSLRLALAAVREAAWPQNHSSSRCNGASRAPSLSPHRSEDCISKENQGTHCSLPPSSAKGPLGPALGGSRRRTDSTSKNSAAQRLLSTTLIKVPRMKSSTSATPTPAASPASTPQEDGSSSRDHSSLRSASLAPSFNCFLTSAQPTPGIFKLCSSSSSVTPPSLNTVPCRLVQEERTHYHQVPQSESPAPPLPSALQPSDCAGNQRNSSLVHIRKIGSKGSEHSAAQGLESTSHLIDCQHCTLHAGAPLQIVTQTPPPSVIDLTAASQGPGSTLQVAWISTLNTPFHQHARDVVGQAVQHAVGQAIQAAEPAWLPGGESPACRQHLHHKTSQHQQHSALALSSHQRELLRKPASTPHPLESNRIDMLVDSSVLTALAPSGPASSSMLADEDRGDRGGSPEALNRAMTPAGVSADALLTQPFLLGAEEGTDRAADQGCLTRCAAVTGSGPDEVDAPSSPLSVLKTASCVPPVSSIVGSPLTTPHHYTRLQRNRFRGMGLDLGQLPPDHDILVEEDGTVIVTGTGKQGGVKDGEVMSTKRNPRSTRRKWDYEEGGAAETGQVLGLGLEGCMSNTEDQRVLGGVGGLDCTGRACFPGTTVEAVCAAASSREVSPKAVPSRSLRGTIGAAEGGDERCTGSGSSPSSLACGRPHGQVNAAVLNDSPKHSLACGRPHGQVNAAVLNDSPKHSLACGRSHGQVNAAVLNDSPKHSLVAKPLDAVAIAARNMDEQGRLCGKDVAQGGLVSCRAEDCHSPSHATLQIKGGRQPLNPSRKPVAIKRGQRDVKSMKQSTLTPFFKGLPEAAPPPASLGTSLYRKSSRAASKGASSSAAGEVAVVDLSLTSPPPHHWISQAAAAAAAAVDDDASKIVRGVPDQQPTSNQLPAGSRYKYYIACTSVDASIIERLKMSIKSMGFAKLCAEGYEDGLVTHLVIGAERRTIKVLIAIANGAIMVSPQWLVDCLDKGVWLPEDGQYRAQYKFSETSDRVRGFKLQDGAGSQRLRLLQGLGVTVHCIATHQSSRASEHRAGLQRLVVALGGRVVPPRACDVCIMCSGTTKTAHGLPPGAKTVLETWLLQIAETQQLTDMNGFLWHGRRC</sequence>